<evidence type="ECO:0000313" key="1">
    <source>
        <dbReference type="EMBL" id="MCI60086.1"/>
    </source>
</evidence>
<protein>
    <submittedName>
        <fullName evidence="1">Uncharacterized protein</fullName>
    </submittedName>
</protein>
<dbReference type="EMBL" id="LXQA010575062">
    <property type="protein sequence ID" value="MCI60086.1"/>
    <property type="molecule type" value="Genomic_DNA"/>
</dbReference>
<comment type="caution">
    <text evidence="1">The sequence shown here is derived from an EMBL/GenBank/DDBJ whole genome shotgun (WGS) entry which is preliminary data.</text>
</comment>
<evidence type="ECO:0000313" key="2">
    <source>
        <dbReference type="Proteomes" id="UP000265520"/>
    </source>
</evidence>
<proteinExistence type="predicted"/>
<keyword evidence="2" id="KW-1185">Reference proteome</keyword>
<sequence>MEEEPRIERFEPLANCKQPKIRTGRTLRINIELQQPENLRDVLNIARAFERKLKGSQGLLLTQDSKAYPEFEL</sequence>
<feature type="non-terminal residue" evidence="1">
    <location>
        <position position="73"/>
    </location>
</feature>
<accession>A0A392TIZ0</accession>
<name>A0A392TIZ0_9FABA</name>
<reference evidence="1 2" key="1">
    <citation type="journal article" date="2018" name="Front. Plant Sci.">
        <title>Red Clover (Trifolium pratense) and Zigzag Clover (T. medium) - A Picture of Genomic Similarities and Differences.</title>
        <authorList>
            <person name="Dluhosova J."/>
            <person name="Istvanek J."/>
            <person name="Nedelnik J."/>
            <person name="Repkova J."/>
        </authorList>
    </citation>
    <scope>NUCLEOTIDE SEQUENCE [LARGE SCALE GENOMIC DNA]</scope>
    <source>
        <strain evidence="2">cv. 10/8</strain>
        <tissue evidence="1">Leaf</tissue>
    </source>
</reference>
<dbReference type="Proteomes" id="UP000265520">
    <property type="component" value="Unassembled WGS sequence"/>
</dbReference>
<organism evidence="1 2">
    <name type="scientific">Trifolium medium</name>
    <dbReference type="NCBI Taxonomy" id="97028"/>
    <lineage>
        <taxon>Eukaryota</taxon>
        <taxon>Viridiplantae</taxon>
        <taxon>Streptophyta</taxon>
        <taxon>Embryophyta</taxon>
        <taxon>Tracheophyta</taxon>
        <taxon>Spermatophyta</taxon>
        <taxon>Magnoliopsida</taxon>
        <taxon>eudicotyledons</taxon>
        <taxon>Gunneridae</taxon>
        <taxon>Pentapetalae</taxon>
        <taxon>rosids</taxon>
        <taxon>fabids</taxon>
        <taxon>Fabales</taxon>
        <taxon>Fabaceae</taxon>
        <taxon>Papilionoideae</taxon>
        <taxon>50 kb inversion clade</taxon>
        <taxon>NPAAA clade</taxon>
        <taxon>Hologalegina</taxon>
        <taxon>IRL clade</taxon>
        <taxon>Trifolieae</taxon>
        <taxon>Trifolium</taxon>
    </lineage>
</organism>
<dbReference type="AlphaFoldDB" id="A0A392TIZ0"/>